<evidence type="ECO:0000313" key="1">
    <source>
        <dbReference type="EMBL" id="KAF0490026.1"/>
    </source>
</evidence>
<proteinExistence type="predicted"/>
<name>A0A8H4AFS8_GIGMA</name>
<sequence length="147" mass="16990">MPKANKSTLLNESNDEYTLDSNIETILVPKELESNLIYFFSYTKRSNKEEYSVNSVLLAIAAFQHYITENSALKEINIRDKQQFPTLNTLLNGKFKWLSAKDKGKTKGSESLTVNECLYILKHNCTSLDTPWDYSIEFFSLMHYSLL</sequence>
<organism evidence="1 2">
    <name type="scientific">Gigaspora margarita</name>
    <dbReference type="NCBI Taxonomy" id="4874"/>
    <lineage>
        <taxon>Eukaryota</taxon>
        <taxon>Fungi</taxon>
        <taxon>Fungi incertae sedis</taxon>
        <taxon>Mucoromycota</taxon>
        <taxon>Glomeromycotina</taxon>
        <taxon>Glomeromycetes</taxon>
        <taxon>Diversisporales</taxon>
        <taxon>Gigasporaceae</taxon>
        <taxon>Gigaspora</taxon>
    </lineage>
</organism>
<evidence type="ECO:0000313" key="2">
    <source>
        <dbReference type="Proteomes" id="UP000439903"/>
    </source>
</evidence>
<comment type="caution">
    <text evidence="1">The sequence shown here is derived from an EMBL/GenBank/DDBJ whole genome shotgun (WGS) entry which is preliminary data.</text>
</comment>
<dbReference type="EMBL" id="WTPW01000667">
    <property type="protein sequence ID" value="KAF0490026.1"/>
    <property type="molecule type" value="Genomic_DNA"/>
</dbReference>
<dbReference type="AlphaFoldDB" id="A0A8H4AFS8"/>
<dbReference type="OrthoDB" id="2350845at2759"/>
<keyword evidence="2" id="KW-1185">Reference proteome</keyword>
<gene>
    <name evidence="1" type="ORF">F8M41_022013</name>
</gene>
<accession>A0A8H4AFS8</accession>
<protein>
    <submittedName>
        <fullName evidence="1">Zinc finger mym-type protein 2-like</fullName>
    </submittedName>
</protein>
<dbReference type="Proteomes" id="UP000439903">
    <property type="component" value="Unassembled WGS sequence"/>
</dbReference>
<reference evidence="1 2" key="1">
    <citation type="journal article" date="2019" name="Environ. Microbiol.">
        <title>At the nexus of three kingdoms: the genome of the mycorrhizal fungus Gigaspora margarita provides insights into plant, endobacterial and fungal interactions.</title>
        <authorList>
            <person name="Venice F."/>
            <person name="Ghignone S."/>
            <person name="Salvioli di Fossalunga A."/>
            <person name="Amselem J."/>
            <person name="Novero M."/>
            <person name="Xianan X."/>
            <person name="Sedzielewska Toro K."/>
            <person name="Morin E."/>
            <person name="Lipzen A."/>
            <person name="Grigoriev I.V."/>
            <person name="Henrissat B."/>
            <person name="Martin F.M."/>
            <person name="Bonfante P."/>
        </authorList>
    </citation>
    <scope>NUCLEOTIDE SEQUENCE [LARGE SCALE GENOMIC DNA]</scope>
    <source>
        <strain evidence="1 2">BEG34</strain>
    </source>
</reference>